<dbReference type="PANTHER" id="PTHR35526:SF3">
    <property type="entry name" value="ANTI-SIGMA-F FACTOR RSBW"/>
    <property type="match status" value="1"/>
</dbReference>
<dbReference type="CDD" id="cd16936">
    <property type="entry name" value="HATPase_RsbW-like"/>
    <property type="match status" value="1"/>
</dbReference>
<name>A0ABP9CYB3_9ACTN</name>
<evidence type="ECO:0000259" key="2">
    <source>
        <dbReference type="Pfam" id="PF13581"/>
    </source>
</evidence>
<proteinExistence type="predicted"/>
<accession>A0ABP9CYB3</accession>
<keyword evidence="1" id="KW-0808">Transferase</keyword>
<dbReference type="Gene3D" id="3.30.565.10">
    <property type="entry name" value="Histidine kinase-like ATPase, C-terminal domain"/>
    <property type="match status" value="1"/>
</dbReference>
<dbReference type="InterPro" id="IPR036890">
    <property type="entry name" value="HATPase_C_sf"/>
</dbReference>
<dbReference type="InterPro" id="IPR003594">
    <property type="entry name" value="HATPase_dom"/>
</dbReference>
<dbReference type="EMBL" id="BAABIG010000084">
    <property type="protein sequence ID" value="GAA4821950.1"/>
    <property type="molecule type" value="Genomic_DNA"/>
</dbReference>
<gene>
    <name evidence="3" type="ORF">GCM10023220_63930</name>
</gene>
<dbReference type="PANTHER" id="PTHR35526">
    <property type="entry name" value="ANTI-SIGMA-F FACTOR RSBW-RELATED"/>
    <property type="match status" value="1"/>
</dbReference>
<evidence type="ECO:0000256" key="1">
    <source>
        <dbReference type="ARBA" id="ARBA00022527"/>
    </source>
</evidence>
<reference evidence="4" key="1">
    <citation type="journal article" date="2019" name="Int. J. Syst. Evol. Microbiol.">
        <title>The Global Catalogue of Microorganisms (GCM) 10K type strain sequencing project: providing services to taxonomists for standard genome sequencing and annotation.</title>
        <authorList>
            <consortium name="The Broad Institute Genomics Platform"/>
            <consortium name="The Broad Institute Genome Sequencing Center for Infectious Disease"/>
            <person name="Wu L."/>
            <person name="Ma J."/>
        </authorList>
    </citation>
    <scope>NUCLEOTIDE SEQUENCE [LARGE SCALE GENOMIC DNA]</scope>
    <source>
        <strain evidence="4">JCM 18081</strain>
    </source>
</reference>
<dbReference type="InterPro" id="IPR050267">
    <property type="entry name" value="Anti-sigma-factor_SerPK"/>
</dbReference>
<dbReference type="SUPFAM" id="SSF55874">
    <property type="entry name" value="ATPase domain of HSP90 chaperone/DNA topoisomerase II/histidine kinase"/>
    <property type="match status" value="1"/>
</dbReference>
<evidence type="ECO:0000313" key="4">
    <source>
        <dbReference type="Proteomes" id="UP001501265"/>
    </source>
</evidence>
<organism evidence="3 4">
    <name type="scientific">Streptomyces ziwulingensis</name>
    <dbReference type="NCBI Taxonomy" id="1045501"/>
    <lineage>
        <taxon>Bacteria</taxon>
        <taxon>Bacillati</taxon>
        <taxon>Actinomycetota</taxon>
        <taxon>Actinomycetes</taxon>
        <taxon>Kitasatosporales</taxon>
        <taxon>Streptomycetaceae</taxon>
        <taxon>Streptomyces</taxon>
    </lineage>
</organism>
<keyword evidence="1" id="KW-0418">Kinase</keyword>
<protein>
    <recommendedName>
        <fullName evidence="2">Histidine kinase/HSP90-like ATPase domain-containing protein</fullName>
    </recommendedName>
</protein>
<sequence>MSFSLTHRYALQPDGHGRRSMRVAREGGVCMPGDNVRERRHRSVLPFEAAPAEVRLLRRAAAAQLWQWGVPQAVEEAELVVTELATNVIKHVGEGTSATLILEWDSGLLRVEMHDKSPSVPTLSGAGCNDECGRGLHLLAALSVGWGTVLTAVGKSVWCEIALGSERACRRAERAAAALRGYRPADGTAQESRLRDAVLKESAVELIADLLHWTAARGLDPEDLLDRAQMHYEAEADVAA</sequence>
<dbReference type="Proteomes" id="UP001501265">
    <property type="component" value="Unassembled WGS sequence"/>
</dbReference>
<keyword evidence="1" id="KW-0723">Serine/threonine-protein kinase</keyword>
<dbReference type="Pfam" id="PF13581">
    <property type="entry name" value="HATPase_c_2"/>
    <property type="match status" value="1"/>
</dbReference>
<keyword evidence="4" id="KW-1185">Reference proteome</keyword>
<comment type="caution">
    <text evidence="3">The sequence shown here is derived from an EMBL/GenBank/DDBJ whole genome shotgun (WGS) entry which is preliminary data.</text>
</comment>
<feature type="domain" description="Histidine kinase/HSP90-like ATPase" evidence="2">
    <location>
        <begin position="47"/>
        <end position="143"/>
    </location>
</feature>
<evidence type="ECO:0000313" key="3">
    <source>
        <dbReference type="EMBL" id="GAA4821950.1"/>
    </source>
</evidence>